<dbReference type="SUPFAM" id="SSF102114">
    <property type="entry name" value="Radical SAM enzymes"/>
    <property type="match status" value="1"/>
</dbReference>
<dbReference type="GO" id="GO:0051539">
    <property type="term" value="F:4 iron, 4 sulfur cluster binding"/>
    <property type="evidence" value="ECO:0007669"/>
    <property type="project" value="UniProtKB-KW"/>
</dbReference>
<dbReference type="SMART" id="SM00876">
    <property type="entry name" value="BATS"/>
    <property type="match status" value="1"/>
</dbReference>
<dbReference type="NCBIfam" id="TIGR03956">
    <property type="entry name" value="rSAM_HydE"/>
    <property type="match status" value="1"/>
</dbReference>
<feature type="non-terminal residue" evidence="8">
    <location>
        <position position="1"/>
    </location>
</feature>
<dbReference type="InterPro" id="IPR058240">
    <property type="entry name" value="rSAM_sf"/>
</dbReference>
<evidence type="ECO:0000313" key="8">
    <source>
        <dbReference type="EMBL" id="MBO8436350.1"/>
    </source>
</evidence>
<dbReference type="InterPro" id="IPR024021">
    <property type="entry name" value="FeFe-hyd_HydE_rSAM"/>
</dbReference>
<evidence type="ECO:0000256" key="5">
    <source>
        <dbReference type="ARBA" id="ARBA00023004"/>
    </source>
</evidence>
<dbReference type="EMBL" id="JADIMT010000063">
    <property type="protein sequence ID" value="MBO8436350.1"/>
    <property type="molecule type" value="Genomic_DNA"/>
</dbReference>
<keyword evidence="4" id="KW-0479">Metal-binding</keyword>
<dbReference type="InterPro" id="IPR010722">
    <property type="entry name" value="BATS_dom"/>
</dbReference>
<keyword evidence="2" id="KW-0004">4Fe-4S</keyword>
<keyword evidence="6" id="KW-0411">Iron-sulfur</keyword>
<evidence type="ECO:0000313" key="9">
    <source>
        <dbReference type="Proteomes" id="UP000823615"/>
    </source>
</evidence>
<keyword evidence="3" id="KW-0949">S-adenosyl-L-methionine</keyword>
<evidence type="ECO:0000256" key="2">
    <source>
        <dbReference type="ARBA" id="ARBA00022485"/>
    </source>
</evidence>
<evidence type="ECO:0000256" key="1">
    <source>
        <dbReference type="ARBA" id="ARBA00001966"/>
    </source>
</evidence>
<accession>A0A9D9E0B4</accession>
<gene>
    <name evidence="8" type="primary">hydE</name>
    <name evidence="8" type="ORF">IAA97_05175</name>
</gene>
<dbReference type="Proteomes" id="UP000823615">
    <property type="component" value="Unassembled WGS sequence"/>
</dbReference>
<comment type="caution">
    <text evidence="8">The sequence shown here is derived from an EMBL/GenBank/DDBJ whole genome shotgun (WGS) entry which is preliminary data.</text>
</comment>
<evidence type="ECO:0000256" key="4">
    <source>
        <dbReference type="ARBA" id="ARBA00022723"/>
    </source>
</evidence>
<dbReference type="InterPro" id="IPR034422">
    <property type="entry name" value="HydE/PylB-like"/>
</dbReference>
<dbReference type="PANTHER" id="PTHR43726">
    <property type="entry name" value="3-METHYLORNITHINE SYNTHASE"/>
    <property type="match status" value="1"/>
</dbReference>
<feature type="domain" description="Radical SAM core" evidence="7">
    <location>
        <begin position="1"/>
        <end position="135"/>
    </location>
</feature>
<dbReference type="AlphaFoldDB" id="A0A9D9E0B4"/>
<sequence>LSIGERPEESYLKMRRAGADRYLLRHETADEVHYHVLHPESLSLSNRMECLRTLKKIGYQTGAGMMVGSPGSTSATLAEDMLFISSLKPEMVGIGPFLPHHDTPFADCRAGSIALTLRMIALVRLLNPHIMLPSTTALGTADEDGTFKGLEAGANVIMPNITPSGLRDKYLLYDNKKITGLEAGENISQLSSELEMHGYEVSLTRGDYK</sequence>
<evidence type="ECO:0000256" key="6">
    <source>
        <dbReference type="ARBA" id="ARBA00023014"/>
    </source>
</evidence>
<dbReference type="GO" id="GO:0044272">
    <property type="term" value="P:sulfur compound biosynthetic process"/>
    <property type="evidence" value="ECO:0007669"/>
    <property type="project" value="UniProtKB-ARBA"/>
</dbReference>
<dbReference type="PROSITE" id="PS51918">
    <property type="entry name" value="RADICAL_SAM"/>
    <property type="match status" value="1"/>
</dbReference>
<dbReference type="GO" id="GO:0016740">
    <property type="term" value="F:transferase activity"/>
    <property type="evidence" value="ECO:0007669"/>
    <property type="project" value="TreeGrafter"/>
</dbReference>
<evidence type="ECO:0000256" key="3">
    <source>
        <dbReference type="ARBA" id="ARBA00022691"/>
    </source>
</evidence>
<evidence type="ECO:0000259" key="7">
    <source>
        <dbReference type="PROSITE" id="PS51918"/>
    </source>
</evidence>
<dbReference type="InterPro" id="IPR013785">
    <property type="entry name" value="Aldolase_TIM"/>
</dbReference>
<reference evidence="8" key="2">
    <citation type="journal article" date="2021" name="PeerJ">
        <title>Extensive microbial diversity within the chicken gut microbiome revealed by metagenomics and culture.</title>
        <authorList>
            <person name="Gilroy R."/>
            <person name="Ravi A."/>
            <person name="Getino M."/>
            <person name="Pursley I."/>
            <person name="Horton D.L."/>
            <person name="Alikhan N.F."/>
            <person name="Baker D."/>
            <person name="Gharbi K."/>
            <person name="Hall N."/>
            <person name="Watson M."/>
            <person name="Adriaenssens E.M."/>
            <person name="Foster-Nyarko E."/>
            <person name="Jarju S."/>
            <person name="Secka A."/>
            <person name="Antonio M."/>
            <person name="Oren A."/>
            <person name="Chaudhuri R.R."/>
            <person name="La Ragione R."/>
            <person name="Hildebrand F."/>
            <person name="Pallen M.J."/>
        </authorList>
    </citation>
    <scope>NUCLEOTIDE SEQUENCE</scope>
    <source>
        <strain evidence="8">7293</strain>
    </source>
</reference>
<dbReference type="InterPro" id="IPR007197">
    <property type="entry name" value="rSAM"/>
</dbReference>
<proteinExistence type="predicted"/>
<dbReference type="GO" id="GO:0042364">
    <property type="term" value="P:water-soluble vitamin biosynthetic process"/>
    <property type="evidence" value="ECO:0007669"/>
    <property type="project" value="UniProtKB-ARBA"/>
</dbReference>
<reference evidence="8" key="1">
    <citation type="submission" date="2020-10" db="EMBL/GenBank/DDBJ databases">
        <authorList>
            <person name="Gilroy R."/>
        </authorList>
    </citation>
    <scope>NUCLEOTIDE SEQUENCE</scope>
    <source>
        <strain evidence="8">7293</strain>
    </source>
</reference>
<keyword evidence="5" id="KW-0408">Iron</keyword>
<protein>
    <submittedName>
        <fullName evidence="8">[FeFe] hydrogenase H-cluster radical SAM maturase HydE</fullName>
    </submittedName>
</protein>
<dbReference type="GO" id="GO:0046872">
    <property type="term" value="F:metal ion binding"/>
    <property type="evidence" value="ECO:0007669"/>
    <property type="project" value="UniProtKB-KW"/>
</dbReference>
<name>A0A9D9E0B4_9SPIO</name>
<comment type="cofactor">
    <cofactor evidence="1">
        <name>[4Fe-4S] cluster</name>
        <dbReference type="ChEBI" id="CHEBI:49883"/>
    </cofactor>
</comment>
<dbReference type="Gene3D" id="3.20.20.70">
    <property type="entry name" value="Aldolase class I"/>
    <property type="match status" value="1"/>
</dbReference>
<organism evidence="8 9">
    <name type="scientific">Candidatus Ornithospirochaeta stercoripullorum</name>
    <dbReference type="NCBI Taxonomy" id="2840899"/>
    <lineage>
        <taxon>Bacteria</taxon>
        <taxon>Pseudomonadati</taxon>
        <taxon>Spirochaetota</taxon>
        <taxon>Spirochaetia</taxon>
        <taxon>Spirochaetales</taxon>
        <taxon>Spirochaetaceae</taxon>
        <taxon>Spirochaetaceae incertae sedis</taxon>
        <taxon>Candidatus Ornithospirochaeta</taxon>
    </lineage>
</organism>
<dbReference type="PANTHER" id="PTHR43726:SF1">
    <property type="entry name" value="BIOTIN SYNTHASE"/>
    <property type="match status" value="1"/>
</dbReference>